<comment type="caution">
    <text evidence="1">The sequence shown here is derived from an EMBL/GenBank/DDBJ whole genome shotgun (WGS) entry which is preliminary data.</text>
</comment>
<accession>A0A937FBT7</accession>
<dbReference type="EMBL" id="JAESIY010000010">
    <property type="protein sequence ID" value="MBL3657990.1"/>
    <property type="molecule type" value="Genomic_DNA"/>
</dbReference>
<dbReference type="Proteomes" id="UP000659388">
    <property type="component" value="Unassembled WGS sequence"/>
</dbReference>
<gene>
    <name evidence="1" type="ORF">JL102_17700</name>
</gene>
<name>A0A937FBT7_9BACT</name>
<reference evidence="1" key="1">
    <citation type="submission" date="2021-01" db="EMBL/GenBank/DDBJ databases">
        <title>Fulvivirga kasyanovii gen. nov., sp nov., a novel member of the phylum Bacteroidetes isolated from seawater in a mussel farm.</title>
        <authorList>
            <person name="Zhao L.-H."/>
            <person name="Wang Z.-J."/>
        </authorList>
    </citation>
    <scope>NUCLEOTIDE SEQUENCE</scope>
    <source>
        <strain evidence="1">2943</strain>
    </source>
</reference>
<sequence length="74" mass="8940">MINIRYFAVMNIEARKYHLIERLMKCDENELRKIEIFLEQESALSASLDRSLNQVQEGKVISHDQVRKKYEKWL</sequence>
<dbReference type="AlphaFoldDB" id="A0A937FBT7"/>
<evidence type="ECO:0000313" key="1">
    <source>
        <dbReference type="EMBL" id="MBL3657990.1"/>
    </source>
</evidence>
<evidence type="ECO:0000313" key="2">
    <source>
        <dbReference type="Proteomes" id="UP000659388"/>
    </source>
</evidence>
<proteinExistence type="predicted"/>
<organism evidence="1 2">
    <name type="scientific">Fulvivirga sediminis</name>
    <dbReference type="NCBI Taxonomy" id="2803949"/>
    <lineage>
        <taxon>Bacteria</taxon>
        <taxon>Pseudomonadati</taxon>
        <taxon>Bacteroidota</taxon>
        <taxon>Cytophagia</taxon>
        <taxon>Cytophagales</taxon>
        <taxon>Fulvivirgaceae</taxon>
        <taxon>Fulvivirga</taxon>
    </lineage>
</organism>
<protein>
    <submittedName>
        <fullName evidence="1">Uncharacterized protein</fullName>
    </submittedName>
</protein>
<keyword evidence="2" id="KW-1185">Reference proteome</keyword>
<dbReference type="RefSeq" id="WP_202245783.1">
    <property type="nucleotide sequence ID" value="NZ_JAESIY010000010.1"/>
</dbReference>